<accession>A0A329MC14</accession>
<evidence type="ECO:0000313" key="1">
    <source>
        <dbReference type="EMBL" id="RAV17629.1"/>
    </source>
</evidence>
<gene>
    <name evidence="1" type="ORF">DQP57_00350</name>
</gene>
<evidence type="ECO:0000313" key="2">
    <source>
        <dbReference type="Proteomes" id="UP000250915"/>
    </source>
</evidence>
<evidence type="ECO:0008006" key="3">
    <source>
        <dbReference type="Google" id="ProtNLM"/>
    </source>
</evidence>
<dbReference type="EMBL" id="QMEV01000001">
    <property type="protein sequence ID" value="RAV17629.1"/>
    <property type="molecule type" value="Genomic_DNA"/>
</dbReference>
<name>A0A329MC14_9MYCO</name>
<dbReference type="Proteomes" id="UP000250915">
    <property type="component" value="Unassembled WGS sequence"/>
</dbReference>
<protein>
    <recommendedName>
        <fullName evidence="3">Head-to-tail adaptor</fullName>
    </recommendedName>
</protein>
<proteinExistence type="predicted"/>
<comment type="caution">
    <text evidence="1">The sequence shown here is derived from an EMBL/GenBank/DDBJ whole genome shotgun (WGS) entry which is preliminary data.</text>
</comment>
<sequence>MGGVYDEASISQALSWAQSFIEEYCNRGDNGFDVVEDDTVFIDPKPYRQALLPEIPVVNVSEVQALLPSQTGGGMVWTTLTNYAYVNDTGLIYDTTGEPGVMQSFGPTWPWLPGSLKVTYDHGYETVPKSLINAAVRFAQQYLENPTLKLQRSIGDVNDRFAGNTGGVGIVIDAFDERILDRYTLISIA</sequence>
<reference evidence="1 2" key="1">
    <citation type="submission" date="2018-06" db="EMBL/GenBank/DDBJ databases">
        <title>NTM in soil in Japan.</title>
        <authorList>
            <person name="Ohya K."/>
        </authorList>
    </citation>
    <scope>NUCLEOTIDE SEQUENCE [LARGE SCALE GENOMIC DNA]</scope>
    <source>
        <strain evidence="1 2">GF28</strain>
    </source>
</reference>
<dbReference type="OrthoDB" id="4191364at2"/>
<organism evidence="1 2">
    <name type="scientific">Mycobacterium colombiense</name>
    <dbReference type="NCBI Taxonomy" id="339268"/>
    <lineage>
        <taxon>Bacteria</taxon>
        <taxon>Bacillati</taxon>
        <taxon>Actinomycetota</taxon>
        <taxon>Actinomycetes</taxon>
        <taxon>Mycobacteriales</taxon>
        <taxon>Mycobacteriaceae</taxon>
        <taxon>Mycobacterium</taxon>
        <taxon>Mycobacterium avium complex (MAC)</taxon>
    </lineage>
</organism>
<dbReference type="AlphaFoldDB" id="A0A329MC14"/>